<sequence>MIWTSILLILRASSMYIRALYFLINFKIYEITLVAEDKSKLYFEKSVSKTKPIFRCKPIFNLIKLIYNKFDYNNFIKR</sequence>
<accession>A0A224XT01</accession>
<evidence type="ECO:0000313" key="1">
    <source>
        <dbReference type="EMBL" id="JAW15675.1"/>
    </source>
</evidence>
<protein>
    <submittedName>
        <fullName evidence="1">Putative secreted protein</fullName>
    </submittedName>
</protein>
<dbReference type="AlphaFoldDB" id="A0A224XT01"/>
<proteinExistence type="predicted"/>
<dbReference type="EMBL" id="GFTR01000751">
    <property type="protein sequence ID" value="JAW15675.1"/>
    <property type="molecule type" value="Transcribed_RNA"/>
</dbReference>
<name>A0A224XT01_9HEMI</name>
<reference evidence="1" key="1">
    <citation type="journal article" date="2018" name="PLoS Negl. Trop. Dis.">
        <title>An insight into the salivary gland and fat body transcriptome of Panstrongylus lignarius (Hemiptera: Heteroptera), the main vector of Chagas disease in Peru.</title>
        <authorList>
            <person name="Nevoa J.C."/>
            <person name="Mendes M.T."/>
            <person name="da Silva M.V."/>
            <person name="Soares S.C."/>
            <person name="Oliveira C.J.F."/>
            <person name="Ribeiro J.M.C."/>
        </authorList>
    </citation>
    <scope>NUCLEOTIDE SEQUENCE</scope>
</reference>
<organism evidence="1">
    <name type="scientific">Panstrongylus lignarius</name>
    <dbReference type="NCBI Taxonomy" id="156445"/>
    <lineage>
        <taxon>Eukaryota</taxon>
        <taxon>Metazoa</taxon>
        <taxon>Ecdysozoa</taxon>
        <taxon>Arthropoda</taxon>
        <taxon>Hexapoda</taxon>
        <taxon>Insecta</taxon>
        <taxon>Pterygota</taxon>
        <taxon>Neoptera</taxon>
        <taxon>Paraneoptera</taxon>
        <taxon>Hemiptera</taxon>
        <taxon>Heteroptera</taxon>
        <taxon>Panheteroptera</taxon>
        <taxon>Cimicomorpha</taxon>
        <taxon>Reduviidae</taxon>
        <taxon>Triatominae</taxon>
        <taxon>Panstrongylus</taxon>
    </lineage>
</organism>